<dbReference type="Pfam" id="PF02311">
    <property type="entry name" value="AraC_binding"/>
    <property type="match status" value="1"/>
</dbReference>
<dbReference type="GO" id="GO:0003700">
    <property type="term" value="F:DNA-binding transcription factor activity"/>
    <property type="evidence" value="ECO:0007669"/>
    <property type="project" value="InterPro"/>
</dbReference>
<dbReference type="OrthoDB" id="2112176at2"/>
<dbReference type="InterPro" id="IPR009057">
    <property type="entry name" value="Homeodomain-like_sf"/>
</dbReference>
<dbReference type="PROSITE" id="PS01124">
    <property type="entry name" value="HTH_ARAC_FAMILY_2"/>
    <property type="match status" value="1"/>
</dbReference>
<protein>
    <submittedName>
        <fullName evidence="5">AraC-type DNA-binding protein</fullName>
    </submittedName>
</protein>
<dbReference type="SUPFAM" id="SSF51182">
    <property type="entry name" value="RmlC-like cupins"/>
    <property type="match status" value="1"/>
</dbReference>
<gene>
    <name evidence="5" type="ORF">SAMN04487884_12213</name>
</gene>
<evidence type="ECO:0000256" key="3">
    <source>
        <dbReference type="ARBA" id="ARBA00023163"/>
    </source>
</evidence>
<dbReference type="AlphaFoldDB" id="A0A1H9VAR3"/>
<reference evidence="5 6" key="1">
    <citation type="submission" date="2016-10" db="EMBL/GenBank/DDBJ databases">
        <authorList>
            <person name="de Groot N.N."/>
        </authorList>
    </citation>
    <scope>NUCLEOTIDE SEQUENCE [LARGE SCALE GENOMIC DNA]</scope>
    <source>
        <strain evidence="5 6">AR40</strain>
    </source>
</reference>
<evidence type="ECO:0000256" key="2">
    <source>
        <dbReference type="ARBA" id="ARBA00023125"/>
    </source>
</evidence>
<dbReference type="InterPro" id="IPR011051">
    <property type="entry name" value="RmlC_Cupin_sf"/>
</dbReference>
<accession>A0A1H9VAR3</accession>
<evidence type="ECO:0000313" key="6">
    <source>
        <dbReference type="Proteomes" id="UP000182584"/>
    </source>
</evidence>
<evidence type="ECO:0000256" key="1">
    <source>
        <dbReference type="ARBA" id="ARBA00023015"/>
    </source>
</evidence>
<sequence length="284" mass="33536">MERKQDLQHEQDRITDGFDIFFWVFDDDSSYTPMHWHTAMEINYVLEGSVDVTTADESRHLMPGNINLIDSNVLHSTKSVNGNKAILIQLPLQLLERYIPGYSDLCFSFDPFAIDRDSILKRSRLILVIEQMRKVFENKTEGGILRFNSLLFELLYQLYENFSYKKEDSNLTLGQKNFDNLKAILRYSEKNYNKPISIAEIASVAAFSEDYFSHFFKKNMGVSYLQYLNEIRMSHIYKDLISTDLALKDILEMHGFTNYKLFRRLFNEEFHTTPGEYRKVYKKQ</sequence>
<evidence type="ECO:0000259" key="4">
    <source>
        <dbReference type="PROSITE" id="PS01124"/>
    </source>
</evidence>
<keyword evidence="3" id="KW-0804">Transcription</keyword>
<dbReference type="Proteomes" id="UP000182584">
    <property type="component" value="Unassembled WGS sequence"/>
</dbReference>
<dbReference type="InterPro" id="IPR014710">
    <property type="entry name" value="RmlC-like_jellyroll"/>
</dbReference>
<dbReference type="Pfam" id="PF12833">
    <property type="entry name" value="HTH_18"/>
    <property type="match status" value="1"/>
</dbReference>
<dbReference type="RefSeq" id="WP_074757520.1">
    <property type="nucleotide sequence ID" value="NZ_FOGJ01000022.1"/>
</dbReference>
<dbReference type="InterPro" id="IPR003313">
    <property type="entry name" value="AraC-bd"/>
</dbReference>
<dbReference type="Gene3D" id="1.10.10.60">
    <property type="entry name" value="Homeodomain-like"/>
    <property type="match status" value="2"/>
</dbReference>
<dbReference type="InterPro" id="IPR018060">
    <property type="entry name" value="HTH_AraC"/>
</dbReference>
<name>A0A1H9VAR3_BUTFI</name>
<dbReference type="SMART" id="SM00342">
    <property type="entry name" value="HTH_ARAC"/>
    <property type="match status" value="1"/>
</dbReference>
<organism evidence="5 6">
    <name type="scientific">Butyrivibrio fibrisolvens</name>
    <dbReference type="NCBI Taxonomy" id="831"/>
    <lineage>
        <taxon>Bacteria</taxon>
        <taxon>Bacillati</taxon>
        <taxon>Bacillota</taxon>
        <taxon>Clostridia</taxon>
        <taxon>Lachnospirales</taxon>
        <taxon>Lachnospiraceae</taxon>
        <taxon>Butyrivibrio</taxon>
    </lineage>
</organism>
<dbReference type="SUPFAM" id="SSF46689">
    <property type="entry name" value="Homeodomain-like"/>
    <property type="match status" value="2"/>
</dbReference>
<dbReference type="GO" id="GO:0043565">
    <property type="term" value="F:sequence-specific DNA binding"/>
    <property type="evidence" value="ECO:0007669"/>
    <property type="project" value="InterPro"/>
</dbReference>
<dbReference type="Gene3D" id="2.60.120.10">
    <property type="entry name" value="Jelly Rolls"/>
    <property type="match status" value="1"/>
</dbReference>
<feature type="domain" description="HTH araC/xylS-type" evidence="4">
    <location>
        <begin position="182"/>
        <end position="280"/>
    </location>
</feature>
<proteinExistence type="predicted"/>
<dbReference type="PANTHER" id="PTHR43280:SF34">
    <property type="entry name" value="ARAC-FAMILY TRANSCRIPTIONAL REGULATOR"/>
    <property type="match status" value="1"/>
</dbReference>
<keyword evidence="2 5" id="KW-0238">DNA-binding</keyword>
<evidence type="ECO:0000313" key="5">
    <source>
        <dbReference type="EMBL" id="SES18353.1"/>
    </source>
</evidence>
<dbReference type="EMBL" id="FOGJ01000022">
    <property type="protein sequence ID" value="SES18353.1"/>
    <property type="molecule type" value="Genomic_DNA"/>
</dbReference>
<keyword evidence="1" id="KW-0805">Transcription regulation</keyword>
<dbReference type="PANTHER" id="PTHR43280">
    <property type="entry name" value="ARAC-FAMILY TRANSCRIPTIONAL REGULATOR"/>
    <property type="match status" value="1"/>
</dbReference>